<dbReference type="Pfam" id="PF24626">
    <property type="entry name" value="SH3_Tf2-1"/>
    <property type="match status" value="1"/>
</dbReference>
<gene>
    <name evidence="2" type="ORF">DH2020_016870</name>
</gene>
<feature type="domain" description="Tf2-1-like SH3-like" evidence="1">
    <location>
        <begin position="69"/>
        <end position="133"/>
    </location>
</feature>
<dbReference type="EMBL" id="JABTTQ020000009">
    <property type="protein sequence ID" value="KAK6149345.1"/>
    <property type="molecule type" value="Genomic_DNA"/>
</dbReference>
<dbReference type="PANTHER" id="PTHR46148">
    <property type="entry name" value="CHROMO DOMAIN-CONTAINING PROTEIN"/>
    <property type="match status" value="1"/>
</dbReference>
<evidence type="ECO:0000313" key="3">
    <source>
        <dbReference type="Proteomes" id="UP001318860"/>
    </source>
</evidence>
<reference evidence="2 3" key="1">
    <citation type="journal article" date="2021" name="Comput. Struct. Biotechnol. J.">
        <title>De novo genome assembly of the potent medicinal plant Rehmannia glutinosa using nanopore technology.</title>
        <authorList>
            <person name="Ma L."/>
            <person name="Dong C."/>
            <person name="Song C."/>
            <person name="Wang X."/>
            <person name="Zheng X."/>
            <person name="Niu Y."/>
            <person name="Chen S."/>
            <person name="Feng W."/>
        </authorList>
    </citation>
    <scope>NUCLEOTIDE SEQUENCE [LARGE SCALE GENOMIC DNA]</scope>
    <source>
        <strain evidence="2">DH-2019</strain>
    </source>
</reference>
<accession>A0ABR0WQ75</accession>
<comment type="caution">
    <text evidence="2">The sequence shown here is derived from an EMBL/GenBank/DDBJ whole genome shotgun (WGS) entry which is preliminary data.</text>
</comment>
<dbReference type="InterPro" id="IPR016197">
    <property type="entry name" value="Chromo-like_dom_sf"/>
</dbReference>
<sequence length="208" mass="24563">MAPYEALYGRKCRSPVHWDEVGERKLIGPELVQQTTEVVEKIRQRMKTAQSRQKSYADKRRKPLEFAVGDAIFLKVAPMKGVMRFGKKGKLSPRYVGPFEILDRISDLAYRIALPPTLAGVHNVFHVSMLKKYIPDQSHFLSYETIDLREDLTYEERPMRILDRVEKELRRTKVTLVKVLWRNHAMEEARWEREDEMRVIYPQLFGKD</sequence>
<dbReference type="Proteomes" id="UP001318860">
    <property type="component" value="Unassembled WGS sequence"/>
</dbReference>
<protein>
    <recommendedName>
        <fullName evidence="1">Tf2-1-like SH3-like domain-containing protein</fullName>
    </recommendedName>
</protein>
<evidence type="ECO:0000259" key="1">
    <source>
        <dbReference type="Pfam" id="PF24626"/>
    </source>
</evidence>
<organism evidence="2 3">
    <name type="scientific">Rehmannia glutinosa</name>
    <name type="common">Chinese foxglove</name>
    <dbReference type="NCBI Taxonomy" id="99300"/>
    <lineage>
        <taxon>Eukaryota</taxon>
        <taxon>Viridiplantae</taxon>
        <taxon>Streptophyta</taxon>
        <taxon>Embryophyta</taxon>
        <taxon>Tracheophyta</taxon>
        <taxon>Spermatophyta</taxon>
        <taxon>Magnoliopsida</taxon>
        <taxon>eudicotyledons</taxon>
        <taxon>Gunneridae</taxon>
        <taxon>Pentapetalae</taxon>
        <taxon>asterids</taxon>
        <taxon>lamiids</taxon>
        <taxon>Lamiales</taxon>
        <taxon>Orobanchaceae</taxon>
        <taxon>Rehmannieae</taxon>
        <taxon>Rehmannia</taxon>
    </lineage>
</organism>
<keyword evidence="3" id="KW-1185">Reference proteome</keyword>
<dbReference type="PANTHER" id="PTHR46148:SF60">
    <property type="entry name" value="CHROMO DOMAIN-CONTAINING PROTEIN"/>
    <property type="match status" value="1"/>
</dbReference>
<name>A0ABR0WQ75_REHGL</name>
<proteinExistence type="predicted"/>
<evidence type="ECO:0000313" key="2">
    <source>
        <dbReference type="EMBL" id="KAK6149345.1"/>
    </source>
</evidence>
<dbReference type="InterPro" id="IPR056924">
    <property type="entry name" value="SH3_Tf2-1"/>
</dbReference>
<dbReference type="SUPFAM" id="SSF54160">
    <property type="entry name" value="Chromo domain-like"/>
    <property type="match status" value="1"/>
</dbReference>